<evidence type="ECO:0000313" key="1">
    <source>
        <dbReference type="EMBL" id="SUT92570.1"/>
    </source>
</evidence>
<reference evidence="1 2" key="1">
    <citation type="submission" date="2018-06" db="EMBL/GenBank/DDBJ databases">
        <authorList>
            <consortium name="Pathogen Informatics"/>
            <person name="Doyle S."/>
        </authorList>
    </citation>
    <scope>NUCLEOTIDE SEQUENCE [LARGE SCALE GENOMIC DNA]</scope>
    <source>
        <strain evidence="1 2">NCTC4191</strain>
    </source>
</reference>
<dbReference type="Proteomes" id="UP000254253">
    <property type="component" value="Unassembled WGS sequence"/>
</dbReference>
<organism evidence="1 2">
    <name type="scientific">Actinobacillus lignieresii</name>
    <dbReference type="NCBI Taxonomy" id="720"/>
    <lineage>
        <taxon>Bacteria</taxon>
        <taxon>Pseudomonadati</taxon>
        <taxon>Pseudomonadota</taxon>
        <taxon>Gammaproteobacteria</taxon>
        <taxon>Pasteurellales</taxon>
        <taxon>Pasteurellaceae</taxon>
        <taxon>Actinobacillus</taxon>
    </lineage>
</organism>
<name>A0A380TVA6_ACTLI</name>
<evidence type="ECO:0000313" key="2">
    <source>
        <dbReference type="Proteomes" id="UP000254253"/>
    </source>
</evidence>
<accession>A0A380TVA6</accession>
<protein>
    <submittedName>
        <fullName evidence="1">Uncharacterized protein</fullName>
    </submittedName>
</protein>
<sequence>MKQTFIQNLKNGQVPFLENEKAFAELPQDLFEPLNTMLVTIDEHEHHWSEEYFNAKVVDLDFNFSKELVLHLIAVKNLCKRKTLFLMQKVRLKILLFQWLMLNLKQK</sequence>
<proteinExistence type="predicted"/>
<dbReference type="AlphaFoldDB" id="A0A380TVA6"/>
<dbReference type="RefSeq" id="WP_115590351.1">
    <property type="nucleotide sequence ID" value="NZ_UFRN01000002.1"/>
</dbReference>
<dbReference type="EMBL" id="UFRN01000002">
    <property type="protein sequence ID" value="SUT92570.1"/>
    <property type="molecule type" value="Genomic_DNA"/>
</dbReference>
<keyword evidence="2" id="KW-1185">Reference proteome</keyword>
<gene>
    <name evidence="1" type="ORF">NCTC4191_00867</name>
</gene>